<dbReference type="Proteomes" id="UP000824073">
    <property type="component" value="Unassembled WGS sequence"/>
</dbReference>
<feature type="compositionally biased region" description="Basic and acidic residues" evidence="1">
    <location>
        <begin position="248"/>
        <end position="267"/>
    </location>
</feature>
<feature type="compositionally biased region" description="Polar residues" evidence="1">
    <location>
        <begin position="209"/>
        <end position="221"/>
    </location>
</feature>
<dbReference type="EMBL" id="DVMR01000059">
    <property type="protein sequence ID" value="HIU44199.1"/>
    <property type="molecule type" value="Genomic_DNA"/>
</dbReference>
<name>A0A9D1LLC3_9CLOT</name>
<gene>
    <name evidence="2" type="ORF">IAB67_07895</name>
</gene>
<reference evidence="2" key="1">
    <citation type="submission" date="2020-10" db="EMBL/GenBank/DDBJ databases">
        <authorList>
            <person name="Gilroy R."/>
        </authorList>
    </citation>
    <scope>NUCLEOTIDE SEQUENCE</scope>
    <source>
        <strain evidence="2">CHK191-8634</strain>
    </source>
</reference>
<organism evidence="2 3">
    <name type="scientific">Candidatus Ventrousia excrementavium</name>
    <dbReference type="NCBI Taxonomy" id="2840961"/>
    <lineage>
        <taxon>Bacteria</taxon>
        <taxon>Bacillati</taxon>
        <taxon>Bacillota</taxon>
        <taxon>Clostridia</taxon>
        <taxon>Eubacteriales</taxon>
        <taxon>Clostridiaceae</taxon>
        <taxon>Clostridiaceae incertae sedis</taxon>
        <taxon>Candidatus Ventrousia</taxon>
    </lineage>
</organism>
<proteinExistence type="predicted"/>
<reference evidence="2" key="2">
    <citation type="journal article" date="2021" name="PeerJ">
        <title>Extensive microbial diversity within the chicken gut microbiome revealed by metagenomics and culture.</title>
        <authorList>
            <person name="Gilroy R."/>
            <person name="Ravi A."/>
            <person name="Getino M."/>
            <person name="Pursley I."/>
            <person name="Horton D.L."/>
            <person name="Alikhan N.F."/>
            <person name="Baker D."/>
            <person name="Gharbi K."/>
            <person name="Hall N."/>
            <person name="Watson M."/>
            <person name="Adriaenssens E.M."/>
            <person name="Foster-Nyarko E."/>
            <person name="Jarju S."/>
            <person name="Secka A."/>
            <person name="Antonio M."/>
            <person name="Oren A."/>
            <person name="Chaudhuri R.R."/>
            <person name="La Ragione R."/>
            <person name="Hildebrand F."/>
            <person name="Pallen M.J."/>
        </authorList>
    </citation>
    <scope>NUCLEOTIDE SEQUENCE</scope>
    <source>
        <strain evidence="2">CHK191-8634</strain>
    </source>
</reference>
<feature type="region of interest" description="Disordered" evidence="1">
    <location>
        <begin position="144"/>
        <end position="166"/>
    </location>
</feature>
<comment type="caution">
    <text evidence="2">The sequence shown here is derived from an EMBL/GenBank/DDBJ whole genome shotgun (WGS) entry which is preliminary data.</text>
</comment>
<protein>
    <submittedName>
        <fullName evidence="2">Uncharacterized protein</fullName>
    </submittedName>
</protein>
<feature type="region of interest" description="Disordered" evidence="1">
    <location>
        <begin position="188"/>
        <end position="221"/>
    </location>
</feature>
<evidence type="ECO:0000313" key="2">
    <source>
        <dbReference type="EMBL" id="HIU44199.1"/>
    </source>
</evidence>
<evidence type="ECO:0000256" key="1">
    <source>
        <dbReference type="SAM" id="MobiDB-lite"/>
    </source>
</evidence>
<feature type="non-terminal residue" evidence="2">
    <location>
        <position position="738"/>
    </location>
</feature>
<feature type="compositionally biased region" description="Basic and acidic residues" evidence="1">
    <location>
        <begin position="277"/>
        <end position="286"/>
    </location>
</feature>
<feature type="region of interest" description="Disordered" evidence="1">
    <location>
        <begin position="233"/>
        <end position="314"/>
    </location>
</feature>
<evidence type="ECO:0000313" key="3">
    <source>
        <dbReference type="Proteomes" id="UP000824073"/>
    </source>
</evidence>
<accession>A0A9D1LLC3</accession>
<feature type="compositionally biased region" description="Polar residues" evidence="1">
    <location>
        <begin position="290"/>
        <end position="301"/>
    </location>
</feature>
<sequence length="738" mass="81246">MAIAEFRTISGGIELGTAGFSLPGDNAGFCRSILNKNVNPAPLRLESLTYVLPSDEAKETQNVQQPPTVVNLLMQLRAYYDQSNTFLRSHTALEVQLTSQLRQVLARSNGAVRKQARELEHAIRGSLLKEGELRRSLEQLEREVKKNENNPLNYSRTGSRDRARPAMSARLPVHSILMEQFRQAMTGVPRVEQGRPVEPAVLTGRQHGRQTSGTLEASSEARSLPALQNLSGSQISTQQESAPGKILEQNRADWQDTSAKRADERTAARKKRSPRRSRTDVRRANDEEQNLQPGQNSVLNQRQREPAGVSSEKVRTAMEYTDISFEKTAEEERSAGLKRSVQAYERPVETAMVSVRGRVLAAGQPRESAVQQTANGRSLLVSRPGVWAQTVFASVREDPWAAIFGSLRAGVRLSAGESDWPGLLRTVRSGAFGRPETAVTYRGSEPFIWSTSPYSAGPLLSGQYLGNQKAQAFENHFLQSTLSAPALLQSSVRWEGRGAEPGDGLKKLSGPGNAIRLRDSRGETARAAHAVNQRQLIPGQSERTENLAVPSVRVQDTANTAGLRAKLPTKSGFFEPFFAQKEQGQGRWLWNPTLKALLAYNVPGRRDFTDGEPEHTKLPPLQMAWSASHDTERLAVWAPGSAWQSVAYRRTVQNDSAGSIVARSRSETPVLWRGLSTPHAQLLADKTTPVGILPRQAAYTGRIKAAAAAQNWRTTRSLTGPFHWTTLPASPRPTGLQR</sequence>
<dbReference type="AlphaFoldDB" id="A0A9D1LLC3"/>